<dbReference type="InterPro" id="IPR001128">
    <property type="entry name" value="Cyt_P450"/>
</dbReference>
<comment type="cofactor">
    <cofactor evidence="1 6">
        <name>heme</name>
        <dbReference type="ChEBI" id="CHEBI:30413"/>
    </cofactor>
</comment>
<dbReference type="InterPro" id="IPR002401">
    <property type="entry name" value="Cyt_P450_E_grp-I"/>
</dbReference>
<sequence length="241" mass="26530">MPSVVEVPKKVAAATRDGGGQTVTLDGRTVLLPEGTAISLVAVAAHRNPRYWPTTRSRVTRAETDLDDYVPARWFRRRPGHSDDDNDKDEDEEEGGWERLRSKSPGGEGGGGEYENDEYDADMGGYAGPDTSARLFRPERGAYIPFSDGARSCLGRRIAQVEIVAALAVLFQRYSLELDVGDFETGEGETRDREGLAKLYGAAQERCRKRIEGATSVLTLKMQGGEEDVPVRLVRRGRRGL</sequence>
<dbReference type="InterPro" id="IPR017972">
    <property type="entry name" value="Cyt_P450_CS"/>
</dbReference>
<evidence type="ECO:0000256" key="6">
    <source>
        <dbReference type="PIRSR" id="PIRSR602401-1"/>
    </source>
</evidence>
<dbReference type="PROSITE" id="PS00086">
    <property type="entry name" value="CYTOCHROME_P450"/>
    <property type="match status" value="1"/>
</dbReference>
<dbReference type="Pfam" id="PF00067">
    <property type="entry name" value="p450"/>
    <property type="match status" value="1"/>
</dbReference>
<evidence type="ECO:0000256" key="3">
    <source>
        <dbReference type="ARBA" id="ARBA00022617"/>
    </source>
</evidence>
<keyword evidence="3 6" id="KW-0349">Heme</keyword>
<evidence type="ECO:0000256" key="1">
    <source>
        <dbReference type="ARBA" id="ARBA00001971"/>
    </source>
</evidence>
<evidence type="ECO:0008006" key="11">
    <source>
        <dbReference type="Google" id="ProtNLM"/>
    </source>
</evidence>
<evidence type="ECO:0000313" key="10">
    <source>
        <dbReference type="Proteomes" id="UP000838763"/>
    </source>
</evidence>
<comment type="similarity">
    <text evidence="2 7">Belongs to the cytochrome P450 family.</text>
</comment>
<keyword evidence="5 6" id="KW-0408">Iron</keyword>
<dbReference type="GO" id="GO:0004497">
    <property type="term" value="F:monooxygenase activity"/>
    <property type="evidence" value="ECO:0007669"/>
    <property type="project" value="UniProtKB-KW"/>
</dbReference>
<evidence type="ECO:0000256" key="4">
    <source>
        <dbReference type="ARBA" id="ARBA00022723"/>
    </source>
</evidence>
<accession>A0A9P1GXT9</accession>
<keyword evidence="4 6" id="KW-0479">Metal-binding</keyword>
<dbReference type="SUPFAM" id="SSF48264">
    <property type="entry name" value="Cytochrome P450"/>
    <property type="match status" value="1"/>
</dbReference>
<dbReference type="GO" id="GO:0020037">
    <property type="term" value="F:heme binding"/>
    <property type="evidence" value="ECO:0007669"/>
    <property type="project" value="InterPro"/>
</dbReference>
<evidence type="ECO:0000256" key="2">
    <source>
        <dbReference type="ARBA" id="ARBA00010617"/>
    </source>
</evidence>
<keyword evidence="7" id="KW-0560">Oxidoreductase</keyword>
<keyword evidence="10" id="KW-1185">Reference proteome</keyword>
<comment type="caution">
    <text evidence="9">The sequence shown here is derived from an EMBL/GenBank/DDBJ whole genome shotgun (WGS) entry which is preliminary data.</text>
</comment>
<feature type="compositionally biased region" description="Acidic residues" evidence="8">
    <location>
        <begin position="84"/>
        <end position="95"/>
    </location>
</feature>
<dbReference type="OrthoDB" id="1470350at2759"/>
<evidence type="ECO:0000256" key="8">
    <source>
        <dbReference type="SAM" id="MobiDB-lite"/>
    </source>
</evidence>
<organism evidence="9 10">
    <name type="scientific">Parascedosporium putredinis</name>
    <dbReference type="NCBI Taxonomy" id="1442378"/>
    <lineage>
        <taxon>Eukaryota</taxon>
        <taxon>Fungi</taxon>
        <taxon>Dikarya</taxon>
        <taxon>Ascomycota</taxon>
        <taxon>Pezizomycotina</taxon>
        <taxon>Sordariomycetes</taxon>
        <taxon>Hypocreomycetidae</taxon>
        <taxon>Microascales</taxon>
        <taxon>Microascaceae</taxon>
        <taxon>Parascedosporium</taxon>
    </lineage>
</organism>
<dbReference type="PRINTS" id="PR00463">
    <property type="entry name" value="EP450I"/>
</dbReference>
<dbReference type="InterPro" id="IPR050121">
    <property type="entry name" value="Cytochrome_P450_monoxygenase"/>
</dbReference>
<proteinExistence type="inferred from homology"/>
<keyword evidence="7" id="KW-0503">Monooxygenase</keyword>
<evidence type="ECO:0000256" key="7">
    <source>
        <dbReference type="RuleBase" id="RU000461"/>
    </source>
</evidence>
<dbReference type="Gene3D" id="1.10.630.10">
    <property type="entry name" value="Cytochrome P450"/>
    <property type="match status" value="1"/>
</dbReference>
<feature type="region of interest" description="Disordered" evidence="8">
    <location>
        <begin position="76"/>
        <end position="132"/>
    </location>
</feature>
<gene>
    <name evidence="9" type="ORF">PPNO1_LOCUS2024</name>
</gene>
<dbReference type="PANTHER" id="PTHR24305">
    <property type="entry name" value="CYTOCHROME P450"/>
    <property type="match status" value="1"/>
</dbReference>
<dbReference type="EMBL" id="CALLCH030000004">
    <property type="protein sequence ID" value="CAI4212258.1"/>
    <property type="molecule type" value="Genomic_DNA"/>
</dbReference>
<dbReference type="GO" id="GO:0005506">
    <property type="term" value="F:iron ion binding"/>
    <property type="evidence" value="ECO:0007669"/>
    <property type="project" value="InterPro"/>
</dbReference>
<dbReference type="Proteomes" id="UP000838763">
    <property type="component" value="Unassembled WGS sequence"/>
</dbReference>
<dbReference type="PANTHER" id="PTHR24305:SF166">
    <property type="entry name" value="CYTOCHROME P450 12A4, MITOCHONDRIAL-RELATED"/>
    <property type="match status" value="1"/>
</dbReference>
<dbReference type="GO" id="GO:0016705">
    <property type="term" value="F:oxidoreductase activity, acting on paired donors, with incorporation or reduction of molecular oxygen"/>
    <property type="evidence" value="ECO:0007669"/>
    <property type="project" value="InterPro"/>
</dbReference>
<reference evidence="9" key="1">
    <citation type="submission" date="2022-11" db="EMBL/GenBank/DDBJ databases">
        <authorList>
            <person name="Scott C."/>
            <person name="Bruce N."/>
        </authorList>
    </citation>
    <scope>NUCLEOTIDE SEQUENCE</scope>
</reference>
<dbReference type="AlphaFoldDB" id="A0A9P1GXT9"/>
<dbReference type="InterPro" id="IPR036396">
    <property type="entry name" value="Cyt_P450_sf"/>
</dbReference>
<feature type="binding site" description="axial binding residue" evidence="6">
    <location>
        <position position="153"/>
    </location>
    <ligand>
        <name>heme</name>
        <dbReference type="ChEBI" id="CHEBI:30413"/>
    </ligand>
    <ligandPart>
        <name>Fe</name>
        <dbReference type="ChEBI" id="CHEBI:18248"/>
    </ligandPart>
</feature>
<evidence type="ECO:0000313" key="9">
    <source>
        <dbReference type="EMBL" id="CAI4212258.1"/>
    </source>
</evidence>
<evidence type="ECO:0000256" key="5">
    <source>
        <dbReference type="ARBA" id="ARBA00023004"/>
    </source>
</evidence>
<name>A0A9P1GXT9_9PEZI</name>
<protein>
    <recommendedName>
        <fullName evidence="11">Cytochrome P450</fullName>
    </recommendedName>
</protein>